<evidence type="ECO:0000256" key="1">
    <source>
        <dbReference type="SAM" id="Phobius"/>
    </source>
</evidence>
<sequence length="49" mass="5556">MNYETLASIAQTWGTVFFVLMFALALIYALNPKNRTQFDAAAKMPLEKD</sequence>
<keyword evidence="1" id="KW-0472">Membrane</keyword>
<gene>
    <name evidence="2" type="ORF">GCM10007036_38310</name>
</gene>
<dbReference type="Pfam" id="PF05545">
    <property type="entry name" value="FixQ"/>
    <property type="match status" value="1"/>
</dbReference>
<reference evidence="2" key="2">
    <citation type="submission" date="2020-09" db="EMBL/GenBank/DDBJ databases">
        <authorList>
            <person name="Sun Q."/>
            <person name="Zhou Y."/>
        </authorList>
    </citation>
    <scope>NUCLEOTIDE SEQUENCE</scope>
    <source>
        <strain evidence="2">CGMCC 1.12214</strain>
    </source>
</reference>
<keyword evidence="1" id="KW-0812">Transmembrane</keyword>
<keyword evidence="1" id="KW-1133">Transmembrane helix</keyword>
<evidence type="ECO:0000313" key="2">
    <source>
        <dbReference type="EMBL" id="GGH28831.1"/>
    </source>
</evidence>
<reference evidence="2" key="1">
    <citation type="journal article" date="2014" name="Int. J. Syst. Evol. Microbiol.">
        <title>Complete genome sequence of Corynebacterium casei LMG S-19264T (=DSM 44701T), isolated from a smear-ripened cheese.</title>
        <authorList>
            <consortium name="US DOE Joint Genome Institute (JGI-PGF)"/>
            <person name="Walter F."/>
            <person name="Albersmeier A."/>
            <person name="Kalinowski J."/>
            <person name="Ruckert C."/>
        </authorList>
    </citation>
    <scope>NUCLEOTIDE SEQUENCE</scope>
    <source>
        <strain evidence="2">CGMCC 1.12214</strain>
    </source>
</reference>
<dbReference type="Proteomes" id="UP000603912">
    <property type="component" value="Unassembled WGS sequence"/>
</dbReference>
<keyword evidence="3" id="KW-1185">Reference proteome</keyword>
<dbReference type="RefSeq" id="WP_188519273.1">
    <property type="nucleotide sequence ID" value="NZ_BMES01000002.1"/>
</dbReference>
<accession>A0A917MJE8</accession>
<organism evidence="2 3">
    <name type="scientific">Alsobacter metallidurans</name>
    <dbReference type="NCBI Taxonomy" id="340221"/>
    <lineage>
        <taxon>Bacteria</taxon>
        <taxon>Pseudomonadati</taxon>
        <taxon>Pseudomonadota</taxon>
        <taxon>Alphaproteobacteria</taxon>
        <taxon>Hyphomicrobiales</taxon>
        <taxon>Alsobacteraceae</taxon>
        <taxon>Alsobacter</taxon>
    </lineage>
</organism>
<dbReference type="InterPro" id="IPR008621">
    <property type="entry name" value="Cbb3-typ_cyt_oxidase_comp"/>
</dbReference>
<dbReference type="AlphaFoldDB" id="A0A917MJE8"/>
<evidence type="ECO:0000313" key="3">
    <source>
        <dbReference type="Proteomes" id="UP000603912"/>
    </source>
</evidence>
<name>A0A917MJE8_9HYPH</name>
<dbReference type="EMBL" id="BMES01000002">
    <property type="protein sequence ID" value="GGH28831.1"/>
    <property type="molecule type" value="Genomic_DNA"/>
</dbReference>
<feature type="transmembrane region" description="Helical" evidence="1">
    <location>
        <begin position="12"/>
        <end position="30"/>
    </location>
</feature>
<comment type="caution">
    <text evidence="2">The sequence shown here is derived from an EMBL/GenBank/DDBJ whole genome shotgun (WGS) entry which is preliminary data.</text>
</comment>
<evidence type="ECO:0008006" key="4">
    <source>
        <dbReference type="Google" id="ProtNLM"/>
    </source>
</evidence>
<proteinExistence type="predicted"/>
<protein>
    <recommendedName>
        <fullName evidence="4">CcoQ/FixQ family Cbb3-type cytochrome c oxidase assembly chaperone</fullName>
    </recommendedName>
</protein>
<dbReference type="CDD" id="cd01324">
    <property type="entry name" value="cbb3_Oxidase_CcoQ"/>
    <property type="match status" value="1"/>
</dbReference>